<dbReference type="GO" id="GO:0003746">
    <property type="term" value="F:translation elongation factor activity"/>
    <property type="evidence" value="ECO:0007669"/>
    <property type="project" value="UniProtKB-KW"/>
</dbReference>
<dbReference type="CDD" id="cd04171">
    <property type="entry name" value="SelB"/>
    <property type="match status" value="1"/>
</dbReference>
<dbReference type="Proteomes" id="UP000739538">
    <property type="component" value="Unassembled WGS sequence"/>
</dbReference>
<dbReference type="SUPFAM" id="SSF50465">
    <property type="entry name" value="EF-Tu/eEF-1alpha/eIF2-gamma C-terminal domain"/>
    <property type="match status" value="1"/>
</dbReference>
<dbReference type="InterPro" id="IPR004161">
    <property type="entry name" value="EFTu-like_2"/>
</dbReference>
<organism evidence="11 12">
    <name type="scientific">Eiseniibacteriota bacterium</name>
    <dbReference type="NCBI Taxonomy" id="2212470"/>
    <lineage>
        <taxon>Bacteria</taxon>
        <taxon>Candidatus Eiseniibacteriota</taxon>
    </lineage>
</organism>
<proteinExistence type="predicted"/>
<dbReference type="NCBIfam" id="TIGR00475">
    <property type="entry name" value="selB"/>
    <property type="match status" value="1"/>
</dbReference>
<dbReference type="PANTHER" id="PTHR43721">
    <property type="entry name" value="ELONGATION FACTOR TU-RELATED"/>
    <property type="match status" value="1"/>
</dbReference>
<dbReference type="FunFam" id="3.40.50.300:FF:001064">
    <property type="entry name" value="Selenocysteine-specific translation elongation factor"/>
    <property type="match status" value="1"/>
</dbReference>
<reference evidence="11" key="1">
    <citation type="submission" date="2020-04" db="EMBL/GenBank/DDBJ databases">
        <authorList>
            <person name="Zhang T."/>
        </authorList>
    </citation>
    <scope>NUCLEOTIDE SEQUENCE</scope>
    <source>
        <strain evidence="11">HKST-UBA02</strain>
    </source>
</reference>
<evidence type="ECO:0000256" key="3">
    <source>
        <dbReference type="ARBA" id="ARBA00022490"/>
    </source>
</evidence>
<keyword evidence="5" id="KW-0648">Protein biosynthesis</keyword>
<dbReference type="SUPFAM" id="SSF52540">
    <property type="entry name" value="P-loop containing nucleoside triphosphate hydrolases"/>
    <property type="match status" value="1"/>
</dbReference>
<comment type="subcellular location">
    <subcellularLocation>
        <location evidence="1">Cytoplasm</location>
    </subcellularLocation>
</comment>
<keyword evidence="3" id="KW-0963">Cytoplasm</keyword>
<dbReference type="InterPro" id="IPR036388">
    <property type="entry name" value="WH-like_DNA-bd_sf"/>
</dbReference>
<dbReference type="PROSITE" id="PS00301">
    <property type="entry name" value="G_TR_1"/>
    <property type="match status" value="1"/>
</dbReference>
<protein>
    <recommendedName>
        <fullName evidence="2">Selenocysteine-specific elongation factor</fullName>
    </recommendedName>
    <alternativeName>
        <fullName evidence="8">SelB translation factor</fullName>
    </alternativeName>
</protein>
<dbReference type="GO" id="GO:0003723">
    <property type="term" value="F:RNA binding"/>
    <property type="evidence" value="ECO:0007669"/>
    <property type="project" value="InterPro"/>
</dbReference>
<dbReference type="GO" id="GO:0005829">
    <property type="term" value="C:cytosol"/>
    <property type="evidence" value="ECO:0007669"/>
    <property type="project" value="TreeGrafter"/>
</dbReference>
<gene>
    <name evidence="11" type="primary">selB</name>
    <name evidence="11" type="ORF">KDA27_18555</name>
</gene>
<evidence type="ECO:0000259" key="10">
    <source>
        <dbReference type="PROSITE" id="PS51722"/>
    </source>
</evidence>
<dbReference type="InterPro" id="IPR004535">
    <property type="entry name" value="Transl_elong_SelB"/>
</dbReference>
<evidence type="ECO:0000256" key="4">
    <source>
        <dbReference type="ARBA" id="ARBA00022741"/>
    </source>
</evidence>
<keyword evidence="11" id="KW-0251">Elongation factor</keyword>
<dbReference type="InterPro" id="IPR009000">
    <property type="entry name" value="Transl_B-barrel_sf"/>
</dbReference>
<dbReference type="GO" id="GO:0005525">
    <property type="term" value="F:GTP binding"/>
    <property type="evidence" value="ECO:0007669"/>
    <property type="project" value="UniProtKB-KW"/>
</dbReference>
<keyword evidence="6" id="KW-0342">GTP-binding</keyword>
<comment type="caution">
    <text evidence="11">The sequence shown here is derived from an EMBL/GenBank/DDBJ whole genome shotgun (WGS) entry which is preliminary data.</text>
</comment>
<comment type="function">
    <text evidence="7">Translation factor necessary for the incorporation of selenocysteine into proteins. It probably replaces EF-Tu for the insertion of selenocysteine directed by the UGA codon. SelB binds GTP and GDP.</text>
</comment>
<dbReference type="InterPro" id="IPR050055">
    <property type="entry name" value="EF-Tu_GTPase"/>
</dbReference>
<dbReference type="PANTHER" id="PTHR43721:SF22">
    <property type="entry name" value="ELONGATION FACTOR TU, MITOCHONDRIAL"/>
    <property type="match status" value="1"/>
</dbReference>
<feature type="region of interest" description="Disordered" evidence="9">
    <location>
        <begin position="645"/>
        <end position="686"/>
    </location>
</feature>
<evidence type="ECO:0000256" key="8">
    <source>
        <dbReference type="ARBA" id="ARBA00031615"/>
    </source>
</evidence>
<dbReference type="Pfam" id="PF03144">
    <property type="entry name" value="GTP_EFTU_D2"/>
    <property type="match status" value="1"/>
</dbReference>
<dbReference type="InterPro" id="IPR015191">
    <property type="entry name" value="SelB_WHD4"/>
</dbReference>
<dbReference type="InterPro" id="IPR057335">
    <property type="entry name" value="Beta-barrel_SelB"/>
</dbReference>
<dbReference type="Gene3D" id="3.40.50.300">
    <property type="entry name" value="P-loop containing nucleotide triphosphate hydrolases"/>
    <property type="match status" value="1"/>
</dbReference>
<dbReference type="EMBL" id="JAGQHS010000121">
    <property type="protein sequence ID" value="MCA9757799.1"/>
    <property type="molecule type" value="Genomic_DNA"/>
</dbReference>
<dbReference type="Pfam" id="PF09107">
    <property type="entry name" value="WHD_3rd_SelB"/>
    <property type="match status" value="1"/>
</dbReference>
<dbReference type="GO" id="GO:0001514">
    <property type="term" value="P:selenocysteine incorporation"/>
    <property type="evidence" value="ECO:0007669"/>
    <property type="project" value="InterPro"/>
</dbReference>
<dbReference type="InterPro" id="IPR005225">
    <property type="entry name" value="Small_GTP-bd"/>
</dbReference>
<dbReference type="InterPro" id="IPR027417">
    <property type="entry name" value="P-loop_NTPase"/>
</dbReference>
<evidence type="ECO:0000256" key="5">
    <source>
        <dbReference type="ARBA" id="ARBA00022917"/>
    </source>
</evidence>
<dbReference type="InterPro" id="IPR000795">
    <property type="entry name" value="T_Tr_GTP-bd_dom"/>
</dbReference>
<evidence type="ECO:0000256" key="6">
    <source>
        <dbReference type="ARBA" id="ARBA00023134"/>
    </source>
</evidence>
<feature type="compositionally biased region" description="Acidic residues" evidence="9">
    <location>
        <begin position="654"/>
        <end position="669"/>
    </location>
</feature>
<evidence type="ECO:0000256" key="2">
    <source>
        <dbReference type="ARBA" id="ARBA00015953"/>
    </source>
</evidence>
<keyword evidence="4" id="KW-0547">Nucleotide-binding</keyword>
<dbReference type="PROSITE" id="PS51722">
    <property type="entry name" value="G_TR_2"/>
    <property type="match status" value="1"/>
</dbReference>
<dbReference type="AlphaFoldDB" id="A0A956NIN6"/>
<sequence length="686" mass="75330">MPYLRFCYPPGSMSTRAAIIGTAGHIDHGKTQLIRALTGVDTDRLKEEKKRGISIELGFASLTLPSGTRCGVVDVPGHERFIRNMLAGAGGIDLILLVIAADEGVMPQTREHLDIIQLLGVHQGVVALTKVDLVDPEWLELAHSDVEDYLAKTSLAGAKIVPVSSFTGQGMDDLRAEIDRVLAGLEVRKRGRFTRLPVDRVFTMEGFGTVVTGTLWGGPLRVGDPVGLQPRGIETRIKALEVHKASVEEATPGQRVAVCLHNVPRERASRGDWLVKGDALDPVVKLDVRFEAIQELRRPVQNRMRIRFYLGASEVMGRILLLESDELNAGESCLAQIQLEAPALAERGDRFVVRSFSPMHTLGGGRVIDVSESRRRRYRAEDLDALRMAEEGTQEDRVHDVIKTRGGQGLALSELTQQLGQPPDEIQSAVDQLVDEGRLLRVGRTRLVAEEPFAEVGRALEEAILEHEKQYRLRFGPQKSELKSRLKKAAHPETVEAWIRLEIEAGRLFASGDRVRRSGPDLKLTPPMKELRAKMLTELEDAGYSGPTQRSFLFPYQSDKLAPEMLTLLLSSGDAVRLPSEILVHGRYARDLKERLQGYFASHSDMAVADLKEILGVSRKQGVPLLEYADQQQWTQRNGDVRVAGRLLNASASSDEEGDPSGDESDDASGDASGRGPGGAPDHSAG</sequence>
<dbReference type="SUPFAM" id="SSF50447">
    <property type="entry name" value="Translation proteins"/>
    <property type="match status" value="1"/>
</dbReference>
<dbReference type="PRINTS" id="PR00315">
    <property type="entry name" value="ELONGATNFCT"/>
</dbReference>
<evidence type="ECO:0000256" key="1">
    <source>
        <dbReference type="ARBA" id="ARBA00004496"/>
    </source>
</evidence>
<dbReference type="Gene3D" id="1.10.10.10">
    <property type="entry name" value="Winged helix-like DNA-binding domain superfamily/Winged helix DNA-binding domain"/>
    <property type="match status" value="1"/>
</dbReference>
<reference evidence="11" key="2">
    <citation type="journal article" date="2021" name="Microbiome">
        <title>Successional dynamics and alternative stable states in a saline activated sludge microbial community over 9 years.</title>
        <authorList>
            <person name="Wang Y."/>
            <person name="Ye J."/>
            <person name="Ju F."/>
            <person name="Liu L."/>
            <person name="Boyd J.A."/>
            <person name="Deng Y."/>
            <person name="Parks D.H."/>
            <person name="Jiang X."/>
            <person name="Yin X."/>
            <person name="Woodcroft B.J."/>
            <person name="Tyson G.W."/>
            <person name="Hugenholtz P."/>
            <person name="Polz M.F."/>
            <person name="Zhang T."/>
        </authorList>
    </citation>
    <scope>NUCLEOTIDE SEQUENCE</scope>
    <source>
        <strain evidence="11">HKST-UBA02</strain>
    </source>
</reference>
<dbReference type="GO" id="GO:0003924">
    <property type="term" value="F:GTPase activity"/>
    <property type="evidence" value="ECO:0007669"/>
    <property type="project" value="InterPro"/>
</dbReference>
<dbReference type="Gene3D" id="2.40.30.10">
    <property type="entry name" value="Translation factors"/>
    <property type="match status" value="2"/>
</dbReference>
<name>A0A956NIN6_UNCEI</name>
<evidence type="ECO:0000313" key="11">
    <source>
        <dbReference type="EMBL" id="MCA9757799.1"/>
    </source>
</evidence>
<evidence type="ECO:0000256" key="9">
    <source>
        <dbReference type="SAM" id="MobiDB-lite"/>
    </source>
</evidence>
<dbReference type="Pfam" id="PF25461">
    <property type="entry name" value="Beta-barrel_SelB"/>
    <property type="match status" value="1"/>
</dbReference>
<dbReference type="CDD" id="cd15491">
    <property type="entry name" value="selB_III"/>
    <property type="match status" value="1"/>
</dbReference>
<dbReference type="InterPro" id="IPR031157">
    <property type="entry name" value="G_TR_CS"/>
</dbReference>
<dbReference type="Gene3D" id="1.10.10.2770">
    <property type="match status" value="1"/>
</dbReference>
<dbReference type="InterPro" id="IPR009001">
    <property type="entry name" value="Transl_elong_EF1A/Init_IF2_C"/>
</dbReference>
<dbReference type="Pfam" id="PF00009">
    <property type="entry name" value="GTP_EFTU"/>
    <property type="match status" value="1"/>
</dbReference>
<dbReference type="InterPro" id="IPR036390">
    <property type="entry name" value="WH_DNA-bd_sf"/>
</dbReference>
<evidence type="ECO:0000313" key="12">
    <source>
        <dbReference type="Proteomes" id="UP000739538"/>
    </source>
</evidence>
<dbReference type="SUPFAM" id="SSF46785">
    <property type="entry name" value="Winged helix' DNA-binding domain"/>
    <property type="match status" value="1"/>
</dbReference>
<accession>A0A956NIN6</accession>
<feature type="domain" description="Tr-type G" evidence="10">
    <location>
        <begin position="15"/>
        <end position="186"/>
    </location>
</feature>
<dbReference type="CDD" id="cd03696">
    <property type="entry name" value="SelB_II"/>
    <property type="match status" value="1"/>
</dbReference>
<dbReference type="NCBIfam" id="TIGR00231">
    <property type="entry name" value="small_GTP"/>
    <property type="match status" value="1"/>
</dbReference>
<evidence type="ECO:0000256" key="7">
    <source>
        <dbReference type="ARBA" id="ARBA00025526"/>
    </source>
</evidence>